<reference evidence="2 3" key="1">
    <citation type="journal article" date="2022" name="Nat. Ecol. Evol.">
        <title>A masculinizing supergene underlies an exaggerated male reproductive morph in a spider.</title>
        <authorList>
            <person name="Hendrickx F."/>
            <person name="De Corte Z."/>
            <person name="Sonet G."/>
            <person name="Van Belleghem S.M."/>
            <person name="Kostlbacher S."/>
            <person name="Vangestel C."/>
        </authorList>
    </citation>
    <scope>NUCLEOTIDE SEQUENCE [LARGE SCALE GENOMIC DNA]</scope>
    <source>
        <strain evidence="2">W744_W776</strain>
    </source>
</reference>
<sequence length="129" mass="14829">MRMEEEKQKSPRRSFIANFLQIELHYEDIRAISERYRESIRLQLVQHPPDRPRSSIYLFYPGEPPQDALGDDPWTKLGHPRISGSGSVGKNGPHCRRSRFVGTSTHFKVRGWGVLGRTDLSTFGFLSTT</sequence>
<accession>A0AAV6VS26</accession>
<comment type="caution">
    <text evidence="2">The sequence shown here is derived from an EMBL/GenBank/DDBJ whole genome shotgun (WGS) entry which is preliminary data.</text>
</comment>
<organism evidence="2 3">
    <name type="scientific">Oedothorax gibbosus</name>
    <dbReference type="NCBI Taxonomy" id="931172"/>
    <lineage>
        <taxon>Eukaryota</taxon>
        <taxon>Metazoa</taxon>
        <taxon>Ecdysozoa</taxon>
        <taxon>Arthropoda</taxon>
        <taxon>Chelicerata</taxon>
        <taxon>Arachnida</taxon>
        <taxon>Araneae</taxon>
        <taxon>Araneomorphae</taxon>
        <taxon>Entelegynae</taxon>
        <taxon>Araneoidea</taxon>
        <taxon>Linyphiidae</taxon>
        <taxon>Erigoninae</taxon>
        <taxon>Oedothorax</taxon>
    </lineage>
</organism>
<evidence type="ECO:0000313" key="3">
    <source>
        <dbReference type="Proteomes" id="UP000827092"/>
    </source>
</evidence>
<dbReference type="EMBL" id="JAFNEN010000028">
    <property type="protein sequence ID" value="KAG8199300.1"/>
    <property type="molecule type" value="Genomic_DNA"/>
</dbReference>
<feature type="region of interest" description="Disordered" evidence="1">
    <location>
        <begin position="69"/>
        <end position="97"/>
    </location>
</feature>
<protein>
    <submittedName>
        <fullName evidence="2">Uncharacterized protein</fullName>
    </submittedName>
</protein>
<keyword evidence="3" id="KW-1185">Reference proteome</keyword>
<name>A0AAV6VS26_9ARAC</name>
<evidence type="ECO:0000256" key="1">
    <source>
        <dbReference type="SAM" id="MobiDB-lite"/>
    </source>
</evidence>
<dbReference type="Proteomes" id="UP000827092">
    <property type="component" value="Unassembled WGS sequence"/>
</dbReference>
<dbReference type="AlphaFoldDB" id="A0AAV6VS26"/>
<evidence type="ECO:0000313" key="2">
    <source>
        <dbReference type="EMBL" id="KAG8199300.1"/>
    </source>
</evidence>
<gene>
    <name evidence="2" type="ORF">JTE90_011768</name>
</gene>
<proteinExistence type="predicted"/>